<dbReference type="OrthoDB" id="9811330at2"/>
<dbReference type="InterPro" id="IPR018754">
    <property type="entry name" value="RovC-like_DNA-bd"/>
</dbReference>
<dbReference type="EMBL" id="CP005587">
    <property type="protein sequence ID" value="AGK59779.1"/>
    <property type="molecule type" value="Genomic_DNA"/>
</dbReference>
<dbReference type="RefSeq" id="WP_015599794.1">
    <property type="nucleotide sequence ID" value="NC_021172.1"/>
</dbReference>
<evidence type="ECO:0000259" key="1">
    <source>
        <dbReference type="Pfam" id="PF10074"/>
    </source>
</evidence>
<dbReference type="AlphaFoldDB" id="N0B820"/>
<reference evidence="2 3" key="1">
    <citation type="journal article" date="2013" name="Genome Announc.">
        <title>Genome sequences for three denitrifying bacterial strains isolated from a uranium- and nitrate-contaminated subsurface environment.</title>
        <authorList>
            <person name="Venkatramanan R."/>
            <person name="Prakash O."/>
            <person name="Woyke T."/>
            <person name="Chain P."/>
            <person name="Goodwin L.A."/>
            <person name="Watson D."/>
            <person name="Brooks S."/>
            <person name="Kostka J.E."/>
            <person name="Green S.J."/>
        </authorList>
    </citation>
    <scope>NUCLEOTIDE SEQUENCE [LARGE SCALE GENOMIC DNA]</scope>
    <source>
        <strain evidence="2 3">1NES1</strain>
    </source>
</reference>
<dbReference type="Proteomes" id="UP000005952">
    <property type="component" value="Chromosome"/>
</dbReference>
<feature type="domain" description="T6SS Transcription factor RovC-like DNA binding" evidence="1">
    <location>
        <begin position="18"/>
        <end position="87"/>
    </location>
</feature>
<dbReference type="KEGG" id="hdt:HYPDE_40553"/>
<organism evidence="2 3">
    <name type="scientific">Hyphomicrobium denitrificans 1NES1</name>
    <dbReference type="NCBI Taxonomy" id="670307"/>
    <lineage>
        <taxon>Bacteria</taxon>
        <taxon>Pseudomonadati</taxon>
        <taxon>Pseudomonadota</taxon>
        <taxon>Alphaproteobacteria</taxon>
        <taxon>Hyphomicrobiales</taxon>
        <taxon>Hyphomicrobiaceae</taxon>
        <taxon>Hyphomicrobium</taxon>
    </lineage>
</organism>
<protein>
    <recommendedName>
        <fullName evidence="1">T6SS Transcription factor RovC-like DNA binding domain-containing protein</fullName>
    </recommendedName>
</protein>
<name>N0B820_9HYPH</name>
<accession>N0B820</accession>
<dbReference type="HOGENOM" id="CLU_155900_0_0_5"/>
<sequence length="92" mass="10337">MQSPPLDPPVDDLAPTAGILTGYDERHAVTYLRLLDADADGADWKEVAKIVLHIDPAREPDRAHRAWESHLARARWMTEKGYRHLLHGGAPH</sequence>
<dbReference type="STRING" id="670307.HYPDE_40553"/>
<evidence type="ECO:0000313" key="2">
    <source>
        <dbReference type="EMBL" id="AGK59779.1"/>
    </source>
</evidence>
<evidence type="ECO:0000313" key="3">
    <source>
        <dbReference type="Proteomes" id="UP000005952"/>
    </source>
</evidence>
<gene>
    <name evidence="2" type="ORF">HYPDE_40553</name>
</gene>
<proteinExistence type="predicted"/>
<keyword evidence="3" id="KW-1185">Reference proteome</keyword>
<dbReference type="eggNOG" id="ENOG5032Z6E">
    <property type="taxonomic scope" value="Bacteria"/>
</dbReference>
<dbReference type="Pfam" id="PF10074">
    <property type="entry name" value="RovC_DNA-bd"/>
    <property type="match status" value="1"/>
</dbReference>